<dbReference type="Proteomes" id="UP000318834">
    <property type="component" value="Unassembled WGS sequence"/>
</dbReference>
<dbReference type="GO" id="GO:0006355">
    <property type="term" value="P:regulation of DNA-templated transcription"/>
    <property type="evidence" value="ECO:0007669"/>
    <property type="project" value="InterPro"/>
</dbReference>
<dbReference type="PRINTS" id="PR01590">
    <property type="entry name" value="HTHFIS"/>
</dbReference>
<dbReference type="InterPro" id="IPR003593">
    <property type="entry name" value="AAA+_ATPase"/>
</dbReference>
<accession>A0A537IV65</accession>
<dbReference type="GO" id="GO:0005524">
    <property type="term" value="F:ATP binding"/>
    <property type="evidence" value="ECO:0007669"/>
    <property type="project" value="UniProtKB-KW"/>
</dbReference>
<dbReference type="Gene3D" id="1.10.10.60">
    <property type="entry name" value="Homeodomain-like"/>
    <property type="match status" value="1"/>
</dbReference>
<dbReference type="Pfam" id="PF00072">
    <property type="entry name" value="Response_reg"/>
    <property type="match status" value="1"/>
</dbReference>
<dbReference type="PROSITE" id="PS50045">
    <property type="entry name" value="SIGMA54_INTERACT_4"/>
    <property type="match status" value="1"/>
</dbReference>
<dbReference type="PROSITE" id="PS00675">
    <property type="entry name" value="SIGMA54_INTERACT_1"/>
    <property type="match status" value="1"/>
</dbReference>
<dbReference type="InterPro" id="IPR058031">
    <property type="entry name" value="AAA_lid_NorR"/>
</dbReference>
<dbReference type="GO" id="GO:0000160">
    <property type="term" value="P:phosphorelay signal transduction system"/>
    <property type="evidence" value="ECO:0007669"/>
    <property type="project" value="InterPro"/>
</dbReference>
<evidence type="ECO:0000256" key="3">
    <source>
        <dbReference type="ARBA" id="ARBA00023015"/>
    </source>
</evidence>
<dbReference type="SUPFAM" id="SSF46689">
    <property type="entry name" value="Homeodomain-like"/>
    <property type="match status" value="1"/>
</dbReference>
<evidence type="ECO:0000313" key="10">
    <source>
        <dbReference type="Proteomes" id="UP000318834"/>
    </source>
</evidence>
<evidence type="ECO:0000256" key="4">
    <source>
        <dbReference type="ARBA" id="ARBA00023125"/>
    </source>
</evidence>
<dbReference type="AlphaFoldDB" id="A0A537IV65"/>
<dbReference type="Gene3D" id="3.40.50.2300">
    <property type="match status" value="1"/>
</dbReference>
<dbReference type="Gene3D" id="1.10.8.60">
    <property type="match status" value="1"/>
</dbReference>
<dbReference type="InterPro" id="IPR027417">
    <property type="entry name" value="P-loop_NTPase"/>
</dbReference>
<dbReference type="SUPFAM" id="SSF52172">
    <property type="entry name" value="CheY-like"/>
    <property type="match status" value="1"/>
</dbReference>
<comment type="caution">
    <text evidence="9">The sequence shown here is derived from an EMBL/GenBank/DDBJ whole genome shotgun (WGS) entry which is preliminary data.</text>
</comment>
<dbReference type="Gene3D" id="3.40.50.300">
    <property type="entry name" value="P-loop containing nucleotide triphosphate hydrolases"/>
    <property type="match status" value="1"/>
</dbReference>
<evidence type="ECO:0000259" key="8">
    <source>
        <dbReference type="PROSITE" id="PS50110"/>
    </source>
</evidence>
<dbReference type="SMART" id="SM00448">
    <property type="entry name" value="REC"/>
    <property type="match status" value="1"/>
</dbReference>
<keyword evidence="3" id="KW-0805">Transcription regulation</keyword>
<dbReference type="InterPro" id="IPR001789">
    <property type="entry name" value="Sig_transdc_resp-reg_receiver"/>
</dbReference>
<feature type="modified residue" description="4-aspartylphosphate" evidence="6">
    <location>
        <position position="133"/>
    </location>
</feature>
<reference evidence="9 10" key="1">
    <citation type="journal article" date="2019" name="Nat. Microbiol.">
        <title>Mediterranean grassland soil C-N compound turnover is dependent on rainfall and depth, and is mediated by genomically divergent microorganisms.</title>
        <authorList>
            <person name="Diamond S."/>
            <person name="Andeer P.F."/>
            <person name="Li Z."/>
            <person name="Crits-Christoph A."/>
            <person name="Burstein D."/>
            <person name="Anantharaman K."/>
            <person name="Lane K.R."/>
            <person name="Thomas B.C."/>
            <person name="Pan C."/>
            <person name="Northen T.R."/>
            <person name="Banfield J.F."/>
        </authorList>
    </citation>
    <scope>NUCLEOTIDE SEQUENCE [LARGE SCALE GENOMIC DNA]</scope>
    <source>
        <strain evidence="9">NP_8</strain>
    </source>
</reference>
<evidence type="ECO:0000256" key="1">
    <source>
        <dbReference type="ARBA" id="ARBA00022741"/>
    </source>
</evidence>
<evidence type="ECO:0000313" key="9">
    <source>
        <dbReference type="EMBL" id="TMI75211.1"/>
    </source>
</evidence>
<dbReference type="InterPro" id="IPR011006">
    <property type="entry name" value="CheY-like_superfamily"/>
</dbReference>
<dbReference type="GO" id="GO:0043565">
    <property type="term" value="F:sequence-specific DNA binding"/>
    <property type="evidence" value="ECO:0007669"/>
    <property type="project" value="InterPro"/>
</dbReference>
<keyword evidence="2" id="KW-0067">ATP-binding</keyword>
<dbReference type="InterPro" id="IPR002197">
    <property type="entry name" value="HTH_Fis"/>
</dbReference>
<dbReference type="EMBL" id="VBAP01000046">
    <property type="protein sequence ID" value="TMI75211.1"/>
    <property type="molecule type" value="Genomic_DNA"/>
</dbReference>
<name>A0A537IV65_9BACT</name>
<dbReference type="InterPro" id="IPR009057">
    <property type="entry name" value="Homeodomain-like_sf"/>
</dbReference>
<dbReference type="InterPro" id="IPR025662">
    <property type="entry name" value="Sigma_54_int_dom_ATP-bd_1"/>
</dbReference>
<dbReference type="SMART" id="SM00382">
    <property type="entry name" value="AAA"/>
    <property type="match status" value="1"/>
</dbReference>
<feature type="domain" description="Sigma-54 factor interaction" evidence="7">
    <location>
        <begin position="226"/>
        <end position="459"/>
    </location>
</feature>
<dbReference type="Pfam" id="PF00158">
    <property type="entry name" value="Sigma54_activat"/>
    <property type="match status" value="1"/>
</dbReference>
<evidence type="ECO:0000256" key="6">
    <source>
        <dbReference type="PROSITE-ProRule" id="PRU00169"/>
    </source>
</evidence>
<dbReference type="InterPro" id="IPR002078">
    <property type="entry name" value="Sigma_54_int"/>
</dbReference>
<evidence type="ECO:0000256" key="5">
    <source>
        <dbReference type="ARBA" id="ARBA00023163"/>
    </source>
</evidence>
<dbReference type="SUPFAM" id="SSF52540">
    <property type="entry name" value="P-loop containing nucleoside triphosphate hydrolases"/>
    <property type="match status" value="1"/>
</dbReference>
<dbReference type="PANTHER" id="PTHR32071">
    <property type="entry name" value="TRANSCRIPTIONAL REGULATORY PROTEIN"/>
    <property type="match status" value="1"/>
</dbReference>
<keyword evidence="4" id="KW-0238">DNA-binding</keyword>
<dbReference type="CDD" id="cd00009">
    <property type="entry name" value="AAA"/>
    <property type="match status" value="1"/>
</dbReference>
<dbReference type="Pfam" id="PF02954">
    <property type="entry name" value="HTH_8"/>
    <property type="match status" value="1"/>
</dbReference>
<proteinExistence type="predicted"/>
<protein>
    <submittedName>
        <fullName evidence="9">Response regulator</fullName>
    </submittedName>
</protein>
<keyword evidence="6" id="KW-0597">Phosphoprotein</keyword>
<dbReference type="PANTHER" id="PTHR32071:SF117">
    <property type="entry name" value="PTS-DEPENDENT DIHYDROXYACETONE KINASE OPERON REGULATORY PROTEIN-RELATED"/>
    <property type="match status" value="1"/>
</dbReference>
<keyword evidence="1" id="KW-0547">Nucleotide-binding</keyword>
<organism evidence="9 10">
    <name type="scientific">Candidatus Segetimicrobium genomatis</name>
    <dbReference type="NCBI Taxonomy" id="2569760"/>
    <lineage>
        <taxon>Bacteria</taxon>
        <taxon>Bacillati</taxon>
        <taxon>Candidatus Sysuimicrobiota</taxon>
        <taxon>Candidatus Sysuimicrobiia</taxon>
        <taxon>Candidatus Sysuimicrobiales</taxon>
        <taxon>Candidatus Segetimicrobiaceae</taxon>
        <taxon>Candidatus Segetimicrobium</taxon>
    </lineage>
</organism>
<evidence type="ECO:0000259" key="7">
    <source>
        <dbReference type="PROSITE" id="PS50045"/>
    </source>
</evidence>
<dbReference type="FunFam" id="3.40.50.300:FF:000006">
    <property type="entry name" value="DNA-binding transcriptional regulator NtrC"/>
    <property type="match status" value="1"/>
</dbReference>
<feature type="domain" description="Response regulatory" evidence="8">
    <location>
        <begin position="84"/>
        <end position="198"/>
    </location>
</feature>
<dbReference type="Pfam" id="PF25601">
    <property type="entry name" value="AAA_lid_14"/>
    <property type="match status" value="1"/>
</dbReference>
<keyword evidence="5" id="KW-0804">Transcription</keyword>
<sequence>MPQFSATRGEWRMQLGAPAAHGTLLRGRDSVARTLRTGGSNHSRTSTMSIPVAHDRAAPVGDVDAAQNLAALLPIGPELKARIRVLIVDDEHTLRESCATVLRQEGYDVTVCGRGQDALDLLKRRGFDLVLVDLYMSQVDGLMLLRTALGTNRDTIVIVMTGNPSVESSVEALRQGAFDYLPKPFTATHLQVLIGRAVHTLVVARETSEQRTQLERRHAHSDKITLLGTAPAFQRAIELARKVAPTDASVFITGESGSGKELIAQFIHHNSRRSSRPFVAVNCAALPEGLLESEMFGHRKGAFTGAVRDKPGLLEAAHGGALFLDELTEMPKPIQAKLLRVIQDGIVRRVGSEATDAVVNVRFIAATNGDPEAALKTGDLREDLYYRLRVVPIHVPPLRERAEDIPLLADYFLSTYWVRHRNKGTPFPRLAAAAIRALCVHPWRGNVRELQNVIEHVAVVAEPGAEIQPEDLQLVADEQPAADANPASLVSTLLKESYHAARDRVIAQFERQYLTWLVNRVGGNMSKAARIAGVDRTTLYRLMGRHGLQRSPSTGWVIEREPTAEEAVVPTGGVPEEA</sequence>
<evidence type="ECO:0000256" key="2">
    <source>
        <dbReference type="ARBA" id="ARBA00022840"/>
    </source>
</evidence>
<dbReference type="PROSITE" id="PS50110">
    <property type="entry name" value="RESPONSE_REGULATORY"/>
    <property type="match status" value="1"/>
</dbReference>
<gene>
    <name evidence="9" type="ORF">E6H05_06945</name>
</gene>